<dbReference type="GO" id="GO:0140673">
    <property type="term" value="P:transcription elongation-coupled chromatin remodeling"/>
    <property type="evidence" value="ECO:0007669"/>
    <property type="project" value="InterPro"/>
</dbReference>
<dbReference type="GO" id="GO:0000775">
    <property type="term" value="C:chromosome, centromeric region"/>
    <property type="evidence" value="ECO:0007669"/>
    <property type="project" value="UniProtKB-SubCell"/>
</dbReference>
<dbReference type="EMBL" id="VXIS01000002">
    <property type="protein sequence ID" value="KAA8914842.1"/>
    <property type="molecule type" value="Genomic_DNA"/>
</dbReference>
<protein>
    <recommendedName>
        <fullName evidence="4 8">Transcription elongation factor SPT4</fullName>
    </recommendedName>
</protein>
<evidence type="ECO:0000313" key="10">
    <source>
        <dbReference type="EMBL" id="KAA8914842.1"/>
    </source>
</evidence>
<dbReference type="GO" id="GO:0000993">
    <property type="term" value="F:RNA polymerase II complex binding"/>
    <property type="evidence" value="ECO:0007669"/>
    <property type="project" value="TreeGrafter"/>
</dbReference>
<dbReference type="InterPro" id="IPR022800">
    <property type="entry name" value="Spt4/RpoE2_Znf"/>
</dbReference>
<keyword evidence="6 8" id="KW-0539">Nucleus</keyword>
<gene>
    <name evidence="10" type="ORF">FN846DRAFT_805667</name>
</gene>
<name>A0A5J5FBA6_9PEZI</name>
<dbReference type="SMART" id="SM01389">
    <property type="entry name" value="Spt4"/>
    <property type="match status" value="1"/>
</dbReference>
<evidence type="ECO:0000256" key="3">
    <source>
        <dbReference type="ARBA" id="ARBA00010464"/>
    </source>
</evidence>
<organism evidence="10 11">
    <name type="scientific">Sphaerosporella brunnea</name>
    <dbReference type="NCBI Taxonomy" id="1250544"/>
    <lineage>
        <taxon>Eukaryota</taxon>
        <taxon>Fungi</taxon>
        <taxon>Dikarya</taxon>
        <taxon>Ascomycota</taxon>
        <taxon>Pezizomycotina</taxon>
        <taxon>Pezizomycetes</taxon>
        <taxon>Pezizales</taxon>
        <taxon>Pyronemataceae</taxon>
        <taxon>Sphaerosporella</taxon>
    </lineage>
</organism>
<evidence type="ECO:0000256" key="7">
    <source>
        <dbReference type="ARBA" id="ARBA00023328"/>
    </source>
</evidence>
<reference evidence="10 11" key="1">
    <citation type="submission" date="2019-09" db="EMBL/GenBank/DDBJ databases">
        <title>Draft genome of the ectomycorrhizal ascomycete Sphaerosporella brunnea.</title>
        <authorList>
            <consortium name="DOE Joint Genome Institute"/>
            <person name="Benucci G.M."/>
            <person name="Marozzi G."/>
            <person name="Antonielli L."/>
            <person name="Sanchez S."/>
            <person name="Marco P."/>
            <person name="Wang X."/>
            <person name="Falini L.B."/>
            <person name="Barry K."/>
            <person name="Haridas S."/>
            <person name="Lipzen A."/>
            <person name="Labutti K."/>
            <person name="Grigoriev I.V."/>
            <person name="Murat C."/>
            <person name="Martin F."/>
            <person name="Albertini E."/>
            <person name="Donnini D."/>
            <person name="Bonito G."/>
        </authorList>
    </citation>
    <scope>NUCLEOTIDE SEQUENCE [LARGE SCALE GENOMIC DNA]</scope>
    <source>
        <strain evidence="10 11">Sb_GMNB300</strain>
    </source>
</reference>
<dbReference type="Gene3D" id="3.30.40.210">
    <property type="match status" value="1"/>
</dbReference>
<dbReference type="PANTHER" id="PTHR12882">
    <property type="entry name" value="SUPPRESSOR OF TY 4"/>
    <property type="match status" value="1"/>
</dbReference>
<proteinExistence type="inferred from homology"/>
<comment type="function">
    <text evidence="8">The SPT4-SPT5 complex mediates both activation and inhibition of transcription elongation, and plays a role in pre-mRNA processing. This complex seems to be important for the stability of the RNA polymerase II elongation machinery on the chromatin template but not for the inherent ability of this machinery to translocate down the gene.</text>
</comment>
<evidence type="ECO:0000256" key="6">
    <source>
        <dbReference type="ARBA" id="ARBA00023242"/>
    </source>
</evidence>
<dbReference type="GO" id="GO:0006355">
    <property type="term" value="P:regulation of DNA-templated transcription"/>
    <property type="evidence" value="ECO:0007669"/>
    <property type="project" value="InterPro"/>
</dbReference>
<dbReference type="SUPFAM" id="SSF63393">
    <property type="entry name" value="RNA polymerase subunits"/>
    <property type="match status" value="1"/>
</dbReference>
<evidence type="ECO:0000256" key="5">
    <source>
        <dbReference type="ARBA" id="ARBA00023163"/>
    </source>
</evidence>
<evidence type="ECO:0000256" key="4">
    <source>
        <dbReference type="ARBA" id="ARBA00020182"/>
    </source>
</evidence>
<evidence type="ECO:0000256" key="2">
    <source>
        <dbReference type="ARBA" id="ARBA00004584"/>
    </source>
</evidence>
<comment type="similarity">
    <text evidence="3 8">Belongs to the SPT4 family.</text>
</comment>
<keyword evidence="7" id="KW-0137">Centromere</keyword>
<evidence type="ECO:0000313" key="11">
    <source>
        <dbReference type="Proteomes" id="UP000326924"/>
    </source>
</evidence>
<dbReference type="GO" id="GO:0032044">
    <property type="term" value="C:DSIF complex"/>
    <property type="evidence" value="ECO:0007669"/>
    <property type="project" value="TreeGrafter"/>
</dbReference>
<evidence type="ECO:0000256" key="1">
    <source>
        <dbReference type="ARBA" id="ARBA00004123"/>
    </source>
</evidence>
<accession>A0A5J5FBA6</accession>
<evidence type="ECO:0000259" key="9">
    <source>
        <dbReference type="SMART" id="SM01389"/>
    </source>
</evidence>
<keyword evidence="11" id="KW-1185">Reference proteome</keyword>
<dbReference type="GO" id="GO:0008270">
    <property type="term" value="F:zinc ion binding"/>
    <property type="evidence" value="ECO:0007669"/>
    <property type="project" value="InterPro"/>
</dbReference>
<evidence type="ECO:0000256" key="8">
    <source>
        <dbReference type="PIRNR" id="PIRNR025023"/>
    </source>
</evidence>
<dbReference type="InParanoid" id="A0A5J5FBA6"/>
<dbReference type="InterPro" id="IPR038510">
    <property type="entry name" value="Spt4_sf"/>
</dbReference>
<comment type="caution">
    <text evidence="10">The sequence shown here is derived from an EMBL/GenBank/DDBJ whole genome shotgun (WGS) entry which is preliminary data.</text>
</comment>
<dbReference type="InterPro" id="IPR009287">
    <property type="entry name" value="Spt4"/>
</dbReference>
<keyword evidence="5 8" id="KW-0804">Transcription</keyword>
<dbReference type="OrthoDB" id="248751at2759"/>
<sequence length="115" mass="13138">MTTPGQMRNMRACMICSYVQTFQKFKVNGCPNCEPLLSHLGHEVVEDTTSPMFEGLIALREPTKSWVARWQRVDGFEKGIYAVKVSGNLPEEILRELESSNFFYQPRDGSDVMDD</sequence>
<dbReference type="PIRSF" id="PIRSF025023">
    <property type="entry name" value="Spt4"/>
    <property type="match status" value="1"/>
</dbReference>
<dbReference type="InterPro" id="IPR029040">
    <property type="entry name" value="RPABC4/Spt4"/>
</dbReference>
<dbReference type="PANTHER" id="PTHR12882:SF1">
    <property type="entry name" value="TRANSCRIPTION ELONGATION FACTOR SPT4"/>
    <property type="match status" value="1"/>
</dbReference>
<dbReference type="Pfam" id="PF06093">
    <property type="entry name" value="Spt4"/>
    <property type="match status" value="1"/>
</dbReference>
<dbReference type="FunCoup" id="A0A5J5FBA6">
    <property type="interactions" value="486"/>
</dbReference>
<feature type="domain" description="Spt4/RpoE2 zinc finger" evidence="9">
    <location>
        <begin position="10"/>
        <end position="86"/>
    </location>
</feature>
<dbReference type="Proteomes" id="UP000326924">
    <property type="component" value="Unassembled WGS sequence"/>
</dbReference>
<dbReference type="AlphaFoldDB" id="A0A5J5FBA6"/>
<dbReference type="CDD" id="cd07973">
    <property type="entry name" value="Spt4"/>
    <property type="match status" value="1"/>
</dbReference>
<comment type="subcellular location">
    <subcellularLocation>
        <location evidence="2">Chromosome</location>
        <location evidence="2">Centromere</location>
    </subcellularLocation>
    <subcellularLocation>
        <location evidence="1 8">Nucleus</location>
    </subcellularLocation>
</comment>